<accession>A0A9D3ZP36</accession>
<keyword evidence="1" id="KW-0812">Transmembrane</keyword>
<evidence type="ECO:0000256" key="1">
    <source>
        <dbReference type="SAM" id="Phobius"/>
    </source>
</evidence>
<keyword evidence="3" id="KW-1185">Reference proteome</keyword>
<comment type="caution">
    <text evidence="2">The sequence shown here is derived from an EMBL/GenBank/DDBJ whole genome shotgun (WGS) entry which is preliminary data.</text>
</comment>
<sequence>MHERKYVTVYLKNTTYSRSGTNFAQYEILLSAFLVGLIGFRYFETELIEFSSMDSVELDYI</sequence>
<protein>
    <submittedName>
        <fullName evidence="2">Uncharacterized protein</fullName>
    </submittedName>
</protein>
<dbReference type="Proteomes" id="UP000828251">
    <property type="component" value="Unassembled WGS sequence"/>
</dbReference>
<name>A0A9D3ZP36_9ROSI</name>
<organism evidence="2 3">
    <name type="scientific">Gossypium stocksii</name>
    <dbReference type="NCBI Taxonomy" id="47602"/>
    <lineage>
        <taxon>Eukaryota</taxon>
        <taxon>Viridiplantae</taxon>
        <taxon>Streptophyta</taxon>
        <taxon>Embryophyta</taxon>
        <taxon>Tracheophyta</taxon>
        <taxon>Spermatophyta</taxon>
        <taxon>Magnoliopsida</taxon>
        <taxon>eudicotyledons</taxon>
        <taxon>Gunneridae</taxon>
        <taxon>Pentapetalae</taxon>
        <taxon>rosids</taxon>
        <taxon>malvids</taxon>
        <taxon>Malvales</taxon>
        <taxon>Malvaceae</taxon>
        <taxon>Malvoideae</taxon>
        <taxon>Gossypium</taxon>
    </lineage>
</organism>
<reference evidence="2 3" key="1">
    <citation type="journal article" date="2021" name="Plant Biotechnol. J.">
        <title>Multi-omics assisted identification of the key and species-specific regulatory components of drought-tolerant mechanisms in Gossypium stocksii.</title>
        <authorList>
            <person name="Yu D."/>
            <person name="Ke L."/>
            <person name="Zhang D."/>
            <person name="Wu Y."/>
            <person name="Sun Y."/>
            <person name="Mei J."/>
            <person name="Sun J."/>
            <person name="Sun Y."/>
        </authorList>
    </citation>
    <scope>NUCLEOTIDE SEQUENCE [LARGE SCALE GENOMIC DNA]</scope>
    <source>
        <strain evidence="3">cv. E1</strain>
        <tissue evidence="2">Leaf</tissue>
    </source>
</reference>
<keyword evidence="1" id="KW-1133">Transmembrane helix</keyword>
<keyword evidence="1" id="KW-0472">Membrane</keyword>
<dbReference type="EMBL" id="JAIQCV010000010">
    <property type="protein sequence ID" value="KAH1054982.1"/>
    <property type="molecule type" value="Genomic_DNA"/>
</dbReference>
<proteinExistence type="predicted"/>
<evidence type="ECO:0000313" key="2">
    <source>
        <dbReference type="EMBL" id="KAH1054982.1"/>
    </source>
</evidence>
<feature type="transmembrane region" description="Helical" evidence="1">
    <location>
        <begin position="23"/>
        <end position="43"/>
    </location>
</feature>
<gene>
    <name evidence="2" type="ORF">J1N35_033047</name>
</gene>
<evidence type="ECO:0000313" key="3">
    <source>
        <dbReference type="Proteomes" id="UP000828251"/>
    </source>
</evidence>
<dbReference type="AlphaFoldDB" id="A0A9D3ZP36"/>